<feature type="region of interest" description="Disordered" evidence="1">
    <location>
        <begin position="81"/>
        <end position="146"/>
    </location>
</feature>
<feature type="compositionally biased region" description="Low complexity" evidence="1">
    <location>
        <begin position="90"/>
        <end position="131"/>
    </location>
</feature>
<feature type="region of interest" description="Disordered" evidence="1">
    <location>
        <begin position="1"/>
        <end position="26"/>
    </location>
</feature>
<accession>A0AB39PG15</accession>
<keyword evidence="2" id="KW-1133">Transmembrane helix</keyword>
<feature type="domain" description="Alpha-L-arabinofuranosidase B arabinose-binding" evidence="3">
    <location>
        <begin position="145"/>
        <end position="273"/>
    </location>
</feature>
<reference evidence="4" key="1">
    <citation type="submission" date="2024-07" db="EMBL/GenBank/DDBJ databases">
        <authorList>
            <person name="Yu S.T."/>
        </authorList>
    </citation>
    <scope>NUCLEOTIDE SEQUENCE</scope>
    <source>
        <strain evidence="4">R21</strain>
    </source>
</reference>
<dbReference type="Gene3D" id="2.80.10.50">
    <property type="match status" value="1"/>
</dbReference>
<dbReference type="AlphaFoldDB" id="A0AB39PG15"/>
<dbReference type="InterPro" id="IPR007934">
    <property type="entry name" value="AbfB_ABD"/>
</dbReference>
<dbReference type="Pfam" id="PF05270">
    <property type="entry name" value="AbfB"/>
    <property type="match status" value="1"/>
</dbReference>
<evidence type="ECO:0000256" key="1">
    <source>
        <dbReference type="SAM" id="MobiDB-lite"/>
    </source>
</evidence>
<feature type="transmembrane region" description="Helical" evidence="2">
    <location>
        <begin position="31"/>
        <end position="51"/>
    </location>
</feature>
<sequence length="279" mass="29669">MAENKSRPPRKQPWENGWTPDTSREPGTRRLWLAGAVALATVVACVTAIAVTGRDSDDTSSSVPDAITAVDTSGPGLISFASPSASGVVTPSGTSRPSSARPSTTASGRPGHHATTTPTASAEPSKSSAPHGSSPRPKPSTAGTSIRSVNYPDRYWQVSGGYVALAPADSAADRRDATFKRVKGLADASCYSFTTADGGYLRHRDFVLRDERDDGSSLFERDATFCPRPSPYSGAVTLESINYPGRFLRHQNFRLRLDPYQNSALYQADSAFLLVNGLS</sequence>
<dbReference type="GO" id="GO:0046556">
    <property type="term" value="F:alpha-L-arabinofuranosidase activity"/>
    <property type="evidence" value="ECO:0007669"/>
    <property type="project" value="InterPro"/>
</dbReference>
<evidence type="ECO:0000259" key="3">
    <source>
        <dbReference type="Pfam" id="PF05270"/>
    </source>
</evidence>
<keyword evidence="2" id="KW-0812">Transmembrane</keyword>
<evidence type="ECO:0000256" key="2">
    <source>
        <dbReference type="SAM" id="Phobius"/>
    </source>
</evidence>
<name>A0AB39PG15_9ACTN</name>
<dbReference type="CDD" id="cd23399">
    <property type="entry name" value="beta-trefoil_ABD_ABFB"/>
    <property type="match status" value="1"/>
</dbReference>
<dbReference type="EMBL" id="CP163435">
    <property type="protein sequence ID" value="XDQ29427.1"/>
    <property type="molecule type" value="Genomic_DNA"/>
</dbReference>
<organism evidence="4">
    <name type="scientific">Streptomyces sp. R21</name>
    <dbReference type="NCBI Taxonomy" id="3238627"/>
    <lineage>
        <taxon>Bacteria</taxon>
        <taxon>Bacillati</taxon>
        <taxon>Actinomycetota</taxon>
        <taxon>Actinomycetes</taxon>
        <taxon>Kitasatosporales</taxon>
        <taxon>Streptomycetaceae</taxon>
        <taxon>Streptomyces</taxon>
    </lineage>
</organism>
<proteinExistence type="predicted"/>
<evidence type="ECO:0000313" key="4">
    <source>
        <dbReference type="EMBL" id="XDQ29427.1"/>
    </source>
</evidence>
<dbReference type="GO" id="GO:0046373">
    <property type="term" value="P:L-arabinose metabolic process"/>
    <property type="evidence" value="ECO:0007669"/>
    <property type="project" value="InterPro"/>
</dbReference>
<gene>
    <name evidence="4" type="ORF">AB5J56_34110</name>
</gene>
<dbReference type="InterPro" id="IPR036195">
    <property type="entry name" value="AbfB_ABD_sf"/>
</dbReference>
<dbReference type="SUPFAM" id="SSF110221">
    <property type="entry name" value="AbfB domain"/>
    <property type="match status" value="2"/>
</dbReference>
<protein>
    <submittedName>
        <fullName evidence="4">AbfB domain-containing protein</fullName>
    </submittedName>
</protein>
<dbReference type="RefSeq" id="WP_369238416.1">
    <property type="nucleotide sequence ID" value="NZ_CP163435.1"/>
</dbReference>
<keyword evidence="2" id="KW-0472">Membrane</keyword>